<organism evidence="4 5">
    <name type="scientific">Solimonas fluminis</name>
    <dbReference type="NCBI Taxonomy" id="2086571"/>
    <lineage>
        <taxon>Bacteria</taxon>
        <taxon>Pseudomonadati</taxon>
        <taxon>Pseudomonadota</taxon>
        <taxon>Gammaproteobacteria</taxon>
        <taxon>Nevskiales</taxon>
        <taxon>Nevskiaceae</taxon>
        <taxon>Solimonas</taxon>
    </lineage>
</organism>
<reference evidence="4 5" key="1">
    <citation type="submission" date="2018-02" db="EMBL/GenBank/DDBJ databases">
        <title>Genome sequencing of Solimonas sp. HR-BB.</title>
        <authorList>
            <person name="Lee Y."/>
            <person name="Jeon C.O."/>
        </authorList>
    </citation>
    <scope>NUCLEOTIDE SEQUENCE [LARGE SCALE GENOMIC DNA]</scope>
    <source>
        <strain evidence="4 5">HR-BB</strain>
    </source>
</reference>
<dbReference type="AlphaFoldDB" id="A0A2S5TJF2"/>
<gene>
    <name evidence="4" type="ORF">C3942_05290</name>
</gene>
<dbReference type="Pfam" id="PF00326">
    <property type="entry name" value="Peptidase_S9"/>
    <property type="match status" value="1"/>
</dbReference>
<dbReference type="PANTHER" id="PTHR22946">
    <property type="entry name" value="DIENELACTONE HYDROLASE DOMAIN-CONTAINING PROTEIN-RELATED"/>
    <property type="match status" value="1"/>
</dbReference>
<evidence type="ECO:0000313" key="4">
    <source>
        <dbReference type="EMBL" id="PPE75091.1"/>
    </source>
</evidence>
<dbReference type="InterPro" id="IPR001375">
    <property type="entry name" value="Peptidase_S9_cat"/>
</dbReference>
<dbReference type="Proteomes" id="UP000238220">
    <property type="component" value="Unassembled WGS sequence"/>
</dbReference>
<protein>
    <recommendedName>
        <fullName evidence="3">Peptidase S9 prolyl oligopeptidase catalytic domain-containing protein</fullName>
    </recommendedName>
</protein>
<feature type="signal peptide" evidence="2">
    <location>
        <begin position="1"/>
        <end position="21"/>
    </location>
</feature>
<comment type="caution">
    <text evidence="4">The sequence shown here is derived from an EMBL/GenBank/DDBJ whole genome shotgun (WGS) entry which is preliminary data.</text>
</comment>
<proteinExistence type="predicted"/>
<feature type="domain" description="Peptidase S9 prolyl oligopeptidase catalytic" evidence="3">
    <location>
        <begin position="116"/>
        <end position="278"/>
    </location>
</feature>
<feature type="chain" id="PRO_5015554310" description="Peptidase S9 prolyl oligopeptidase catalytic domain-containing protein" evidence="2">
    <location>
        <begin position="22"/>
        <end position="284"/>
    </location>
</feature>
<dbReference type="RefSeq" id="WP_104229317.1">
    <property type="nucleotide sequence ID" value="NZ_PSNW01000002.1"/>
</dbReference>
<keyword evidence="2" id="KW-0732">Signal</keyword>
<dbReference type="InterPro" id="IPR050261">
    <property type="entry name" value="FrsA_esterase"/>
</dbReference>
<accession>A0A2S5TJF2</accession>
<evidence type="ECO:0000259" key="3">
    <source>
        <dbReference type="Pfam" id="PF00326"/>
    </source>
</evidence>
<dbReference type="SUPFAM" id="SSF53474">
    <property type="entry name" value="alpha/beta-Hydrolases"/>
    <property type="match status" value="1"/>
</dbReference>
<dbReference type="OrthoDB" id="7060586at2"/>
<evidence type="ECO:0000313" key="5">
    <source>
        <dbReference type="Proteomes" id="UP000238220"/>
    </source>
</evidence>
<sequence length="284" mass="30418">MIAARRWLLTLALLLPSLGSAAPVEETLSLDLASGRALDVRLLRPAQAGAKLPAVILLGGYRRGAGALDLVSAGRPVLLAGFDYPVELPRKLRVSEVPRLVPQTRRGIAETREGLAALHRQLRQRPDVDPQRITLVGVSAGAPFATLAAADAGFPAVILVHGFADLPGVIQHQFARRWEPKAGWLGRAGAWMSSRLLHALLGLPSIEQAAATLKPGQRVLLIRAERDDFIPAASSLALETALRRSGARVDLVVQPGGHVRGAAQEELKPVLEASLEWMRGEKLI</sequence>
<dbReference type="GO" id="GO:0052689">
    <property type="term" value="F:carboxylic ester hydrolase activity"/>
    <property type="evidence" value="ECO:0007669"/>
    <property type="project" value="UniProtKB-ARBA"/>
</dbReference>
<keyword evidence="1" id="KW-0378">Hydrolase</keyword>
<dbReference type="InterPro" id="IPR029058">
    <property type="entry name" value="AB_hydrolase_fold"/>
</dbReference>
<name>A0A2S5TJF2_9GAMM</name>
<evidence type="ECO:0000256" key="1">
    <source>
        <dbReference type="ARBA" id="ARBA00022801"/>
    </source>
</evidence>
<dbReference type="EMBL" id="PSNW01000002">
    <property type="protein sequence ID" value="PPE75091.1"/>
    <property type="molecule type" value="Genomic_DNA"/>
</dbReference>
<dbReference type="GO" id="GO:0006508">
    <property type="term" value="P:proteolysis"/>
    <property type="evidence" value="ECO:0007669"/>
    <property type="project" value="InterPro"/>
</dbReference>
<dbReference type="PANTHER" id="PTHR22946:SF9">
    <property type="entry name" value="POLYKETIDE TRANSFERASE AF380"/>
    <property type="match status" value="1"/>
</dbReference>
<dbReference type="GO" id="GO:0008236">
    <property type="term" value="F:serine-type peptidase activity"/>
    <property type="evidence" value="ECO:0007669"/>
    <property type="project" value="InterPro"/>
</dbReference>
<dbReference type="Gene3D" id="3.40.50.1820">
    <property type="entry name" value="alpha/beta hydrolase"/>
    <property type="match status" value="1"/>
</dbReference>
<evidence type="ECO:0000256" key="2">
    <source>
        <dbReference type="SAM" id="SignalP"/>
    </source>
</evidence>
<keyword evidence="5" id="KW-1185">Reference proteome</keyword>